<organism evidence="5 6">
    <name type="scientific">Massilia psychrophila</name>
    <dbReference type="NCBI Taxonomy" id="1603353"/>
    <lineage>
        <taxon>Bacteria</taxon>
        <taxon>Pseudomonadati</taxon>
        <taxon>Pseudomonadota</taxon>
        <taxon>Betaproteobacteria</taxon>
        <taxon>Burkholderiales</taxon>
        <taxon>Oxalobacteraceae</taxon>
        <taxon>Telluria group</taxon>
        <taxon>Massilia</taxon>
    </lineage>
</organism>
<dbReference type="InterPro" id="IPR050808">
    <property type="entry name" value="Phage_Integrase"/>
</dbReference>
<dbReference type="RefSeq" id="WP_099916766.1">
    <property type="nucleotide sequence ID" value="NZ_BMHS01000028.1"/>
</dbReference>
<dbReference type="Pfam" id="PF22022">
    <property type="entry name" value="Phage_int_M"/>
    <property type="match status" value="1"/>
</dbReference>
<evidence type="ECO:0000256" key="1">
    <source>
        <dbReference type="ARBA" id="ARBA00008857"/>
    </source>
</evidence>
<evidence type="ECO:0000313" key="6">
    <source>
        <dbReference type="Proteomes" id="UP000228593"/>
    </source>
</evidence>
<comment type="similarity">
    <text evidence="1">Belongs to the 'phage' integrase family.</text>
</comment>
<evidence type="ECO:0000256" key="2">
    <source>
        <dbReference type="ARBA" id="ARBA00022908"/>
    </source>
</evidence>
<dbReference type="AlphaFoldDB" id="A0A2G8SYU7"/>
<dbReference type="EMBL" id="PDOB01000025">
    <property type="protein sequence ID" value="PIL38969.1"/>
    <property type="molecule type" value="Genomic_DNA"/>
</dbReference>
<name>A0A2G8SYU7_9BURK</name>
<keyword evidence="6" id="KW-1185">Reference proteome</keyword>
<dbReference type="InterPro" id="IPR010998">
    <property type="entry name" value="Integrase_recombinase_N"/>
</dbReference>
<keyword evidence="2" id="KW-0229">DNA integration</keyword>
<sequence>MWMEKTATNRAETTRQKVTGWLQNDVFPYIGKAAVSTLKPRDVLACVQRMEARGVHESAHRVKQIIGQVLRFAVATGLAEPDVTPDLKRAFTIPAKLSALLLVRPGELRAAEWREMDLDDSVWRIPAAKIKMRHDHARLFCPMSSRAMRVSSVSTAIACAIGSSIDAS</sequence>
<dbReference type="InterPro" id="IPR011010">
    <property type="entry name" value="DNA_brk_join_enz"/>
</dbReference>
<proteinExistence type="inferred from homology"/>
<feature type="domain" description="Phage integrase central" evidence="4">
    <location>
        <begin position="2"/>
        <end position="90"/>
    </location>
</feature>
<dbReference type="GO" id="GO:0003677">
    <property type="term" value="F:DNA binding"/>
    <property type="evidence" value="ECO:0007669"/>
    <property type="project" value="UniProtKB-KW"/>
</dbReference>
<evidence type="ECO:0000256" key="3">
    <source>
        <dbReference type="ARBA" id="ARBA00023125"/>
    </source>
</evidence>
<evidence type="ECO:0000259" key="4">
    <source>
        <dbReference type="Pfam" id="PF22022"/>
    </source>
</evidence>
<protein>
    <recommendedName>
        <fullName evidence="4">Phage integrase central domain-containing protein</fullName>
    </recommendedName>
</protein>
<dbReference type="InterPro" id="IPR053876">
    <property type="entry name" value="Phage_int_M"/>
</dbReference>
<comment type="caution">
    <text evidence="5">The sequence shown here is derived from an EMBL/GenBank/DDBJ whole genome shotgun (WGS) entry which is preliminary data.</text>
</comment>
<dbReference type="Gene3D" id="1.10.150.130">
    <property type="match status" value="1"/>
</dbReference>
<dbReference type="GO" id="GO:0015074">
    <property type="term" value="P:DNA integration"/>
    <property type="evidence" value="ECO:0007669"/>
    <property type="project" value="UniProtKB-KW"/>
</dbReference>
<keyword evidence="3" id="KW-0238">DNA-binding</keyword>
<dbReference type="PANTHER" id="PTHR30629">
    <property type="entry name" value="PROPHAGE INTEGRASE"/>
    <property type="match status" value="1"/>
</dbReference>
<evidence type="ECO:0000313" key="5">
    <source>
        <dbReference type="EMBL" id="PIL38969.1"/>
    </source>
</evidence>
<reference evidence="5 6" key="1">
    <citation type="submission" date="2017-10" db="EMBL/GenBank/DDBJ databases">
        <title>Massilia psychrophilum sp. nov., a novel purple-pigmented bacterium isolated from Tianshan glacier, Xinjiang Municipality, China.</title>
        <authorList>
            <person name="Wang H."/>
        </authorList>
    </citation>
    <scope>NUCLEOTIDE SEQUENCE [LARGE SCALE GENOMIC DNA]</scope>
    <source>
        <strain evidence="5 6">JCM 30813</strain>
    </source>
</reference>
<dbReference type="Proteomes" id="UP000228593">
    <property type="component" value="Unassembled WGS sequence"/>
</dbReference>
<gene>
    <name evidence="5" type="ORF">CR103_14900</name>
</gene>
<dbReference type="SUPFAM" id="SSF56349">
    <property type="entry name" value="DNA breaking-rejoining enzymes"/>
    <property type="match status" value="1"/>
</dbReference>
<accession>A0A2G8SYU7</accession>
<dbReference type="PANTHER" id="PTHR30629:SF2">
    <property type="entry name" value="PROPHAGE INTEGRASE INTS-RELATED"/>
    <property type="match status" value="1"/>
</dbReference>